<keyword evidence="2" id="KW-1185">Reference proteome</keyword>
<dbReference type="Proteomes" id="UP001589797">
    <property type="component" value="Unassembled WGS sequence"/>
</dbReference>
<name>A0ABV6FQX8_9BACT</name>
<dbReference type="PROSITE" id="PS51257">
    <property type="entry name" value="PROKAR_LIPOPROTEIN"/>
    <property type="match status" value="1"/>
</dbReference>
<accession>A0ABV6FQX8</accession>
<evidence type="ECO:0008006" key="3">
    <source>
        <dbReference type="Google" id="ProtNLM"/>
    </source>
</evidence>
<evidence type="ECO:0000313" key="2">
    <source>
        <dbReference type="Proteomes" id="UP001589797"/>
    </source>
</evidence>
<proteinExistence type="predicted"/>
<evidence type="ECO:0000313" key="1">
    <source>
        <dbReference type="EMBL" id="MFC0262278.1"/>
    </source>
</evidence>
<protein>
    <recommendedName>
        <fullName evidence="3">Lipocalin-like domain-containing protein</fullName>
    </recommendedName>
</protein>
<gene>
    <name evidence="1" type="ORF">ACFFIP_06250</name>
</gene>
<organism evidence="1 2">
    <name type="scientific">Fontibacter flavus</name>
    <dbReference type="NCBI Taxonomy" id="654838"/>
    <lineage>
        <taxon>Bacteria</taxon>
        <taxon>Pseudomonadati</taxon>
        <taxon>Bacteroidota</taxon>
        <taxon>Cytophagia</taxon>
        <taxon>Cytophagales</taxon>
        <taxon>Cyclobacteriaceae</taxon>
        <taxon>Fontibacter</taxon>
    </lineage>
</organism>
<dbReference type="RefSeq" id="WP_382386721.1">
    <property type="nucleotide sequence ID" value="NZ_JBHLWI010000013.1"/>
</dbReference>
<comment type="caution">
    <text evidence="1">The sequence shown here is derived from an EMBL/GenBank/DDBJ whole genome shotgun (WGS) entry which is preliminary data.</text>
</comment>
<dbReference type="EMBL" id="JBHLWI010000013">
    <property type="protein sequence ID" value="MFC0262278.1"/>
    <property type="molecule type" value="Genomic_DNA"/>
</dbReference>
<sequence>MQKLFFNLAILALTVFGTMSCKEKKSDPEPQKTPEELAIEDLTSGSSQVWTVAGGGSVVRDGRSETNIYQNFEINFVATESSKTYQTFNNNSLFDGSGNWNFVGSSIDKITLSGSAPASGQEISFTRSGNDLTLQFTIAVPNSRVNAVAGSYRFNLKRKQ</sequence>
<reference evidence="1 2" key="1">
    <citation type="submission" date="2024-09" db="EMBL/GenBank/DDBJ databases">
        <authorList>
            <person name="Sun Q."/>
            <person name="Mori K."/>
        </authorList>
    </citation>
    <scope>NUCLEOTIDE SEQUENCE [LARGE SCALE GENOMIC DNA]</scope>
    <source>
        <strain evidence="1 2">CCM 7650</strain>
    </source>
</reference>